<dbReference type="EMBL" id="KZ819285">
    <property type="protein sequence ID" value="PWO00459.1"/>
    <property type="molecule type" value="Genomic_DNA"/>
</dbReference>
<dbReference type="InterPro" id="IPR001279">
    <property type="entry name" value="Metallo-B-lactamas"/>
</dbReference>
<evidence type="ECO:0000256" key="6">
    <source>
        <dbReference type="ARBA" id="ARBA00022723"/>
    </source>
</evidence>
<dbReference type="RefSeq" id="XP_025600737.1">
    <property type="nucleotide sequence ID" value="XM_025741565.1"/>
</dbReference>
<dbReference type="InterPro" id="IPR032282">
    <property type="entry name" value="HAGH_C"/>
</dbReference>
<evidence type="ECO:0000256" key="2">
    <source>
        <dbReference type="ARBA" id="ARBA00001947"/>
    </source>
</evidence>
<sequence>MQRTASLIRTSLRTSSLAPRSQVRNMHIHPVPVRDDNYAYIIQDGSRGVFVDPFDVPAVQAAAKKHGVEQVMGCITTHHHQDHSGGNDDFAKAYPDVPIWGGSDKCPAMTKQVGDKDAFELWSGSKIDVKCHATPCHTQDSVAWHLTDADGKMGVFTGDTLFVGGCGRFFEGTPQEMHHALNKVLASLPDKTVLYCGHEYTKGNIAFGAAILPERPAVKELLQFVRERKNGGVTTGAFTIGDEKKHNVFMLVDDPEVKRAAGLKEDADAVEVMGRLREMKNDGKISAKV</sequence>
<dbReference type="Gene3D" id="3.60.15.10">
    <property type="entry name" value="Ribonuclease Z/Hydroxyacylglutathione hydrolase-like"/>
    <property type="match status" value="1"/>
</dbReference>
<dbReference type="InterPro" id="IPR035680">
    <property type="entry name" value="Clx_II_MBL"/>
</dbReference>
<comment type="cofactor">
    <cofactor evidence="2">
        <name>Zn(2+)</name>
        <dbReference type="ChEBI" id="CHEBI:29105"/>
    </cofactor>
</comment>
<name>A0A316ZHC8_9BASI</name>
<keyword evidence="8" id="KW-0862">Zinc</keyword>
<dbReference type="AlphaFoldDB" id="A0A316ZHC8"/>
<organism evidence="11 12">
    <name type="scientific">Tilletiopsis washingtonensis</name>
    <dbReference type="NCBI Taxonomy" id="58919"/>
    <lineage>
        <taxon>Eukaryota</taxon>
        <taxon>Fungi</taxon>
        <taxon>Dikarya</taxon>
        <taxon>Basidiomycota</taxon>
        <taxon>Ustilaginomycotina</taxon>
        <taxon>Exobasidiomycetes</taxon>
        <taxon>Entylomatales</taxon>
        <taxon>Entylomatales incertae sedis</taxon>
        <taxon>Tilletiopsis</taxon>
    </lineage>
</organism>
<dbReference type="Proteomes" id="UP000245946">
    <property type="component" value="Unassembled WGS sequence"/>
</dbReference>
<keyword evidence="6" id="KW-0479">Metal-binding</keyword>
<feature type="domain" description="Metallo-beta-lactamase" evidence="10">
    <location>
        <begin position="36"/>
        <end position="198"/>
    </location>
</feature>
<dbReference type="OrthoDB" id="515692at2759"/>
<dbReference type="PANTHER" id="PTHR11935">
    <property type="entry name" value="BETA LACTAMASE DOMAIN"/>
    <property type="match status" value="1"/>
</dbReference>
<evidence type="ECO:0000259" key="10">
    <source>
        <dbReference type="SMART" id="SM00849"/>
    </source>
</evidence>
<dbReference type="STRING" id="58919.A0A316ZHC8"/>
<evidence type="ECO:0000256" key="4">
    <source>
        <dbReference type="ARBA" id="ARBA00006759"/>
    </source>
</evidence>
<evidence type="ECO:0000256" key="5">
    <source>
        <dbReference type="ARBA" id="ARBA00011917"/>
    </source>
</evidence>
<dbReference type="EC" id="3.1.2.6" evidence="5"/>
<dbReference type="GeneID" id="37269109"/>
<evidence type="ECO:0000256" key="9">
    <source>
        <dbReference type="ARBA" id="ARBA00031044"/>
    </source>
</evidence>
<dbReference type="InterPro" id="IPR036866">
    <property type="entry name" value="RibonucZ/Hydroxyglut_hydro"/>
</dbReference>
<dbReference type="Pfam" id="PF16123">
    <property type="entry name" value="HAGH_C"/>
    <property type="match status" value="1"/>
</dbReference>
<evidence type="ECO:0000313" key="11">
    <source>
        <dbReference type="EMBL" id="PWO00459.1"/>
    </source>
</evidence>
<keyword evidence="12" id="KW-1185">Reference proteome</keyword>
<keyword evidence="7 11" id="KW-0378">Hydrolase</keyword>
<evidence type="ECO:0000256" key="7">
    <source>
        <dbReference type="ARBA" id="ARBA00022801"/>
    </source>
</evidence>
<dbReference type="SUPFAM" id="SSF56281">
    <property type="entry name" value="Metallo-hydrolase/oxidoreductase"/>
    <property type="match status" value="1"/>
</dbReference>
<evidence type="ECO:0000256" key="1">
    <source>
        <dbReference type="ARBA" id="ARBA00001623"/>
    </source>
</evidence>
<protein>
    <recommendedName>
        <fullName evidence="5">hydroxyacylglutathione hydrolase</fullName>
        <ecNumber evidence="5">3.1.2.6</ecNumber>
    </recommendedName>
    <alternativeName>
        <fullName evidence="9">Glyoxalase II</fullName>
    </alternativeName>
</protein>
<evidence type="ECO:0000313" key="12">
    <source>
        <dbReference type="Proteomes" id="UP000245946"/>
    </source>
</evidence>
<dbReference type="GO" id="GO:0019243">
    <property type="term" value="P:methylglyoxal catabolic process to D-lactate via S-lactoyl-glutathione"/>
    <property type="evidence" value="ECO:0007669"/>
    <property type="project" value="InterPro"/>
</dbReference>
<evidence type="ECO:0000256" key="3">
    <source>
        <dbReference type="ARBA" id="ARBA00004963"/>
    </source>
</evidence>
<comment type="catalytic activity">
    <reaction evidence="1">
        <text>an S-(2-hydroxyacyl)glutathione + H2O = a 2-hydroxy carboxylate + glutathione + H(+)</text>
        <dbReference type="Rhea" id="RHEA:21864"/>
        <dbReference type="ChEBI" id="CHEBI:15377"/>
        <dbReference type="ChEBI" id="CHEBI:15378"/>
        <dbReference type="ChEBI" id="CHEBI:57925"/>
        <dbReference type="ChEBI" id="CHEBI:58896"/>
        <dbReference type="ChEBI" id="CHEBI:71261"/>
        <dbReference type="EC" id="3.1.2.6"/>
    </reaction>
</comment>
<accession>A0A316ZHC8</accession>
<dbReference type="CDD" id="cd07723">
    <property type="entry name" value="hydroxyacylglutathione_hydrolase_MBL-fold"/>
    <property type="match status" value="1"/>
</dbReference>
<dbReference type="HAMAP" id="MF_01374">
    <property type="entry name" value="Glyoxalase_2"/>
    <property type="match status" value="1"/>
</dbReference>
<comment type="pathway">
    <text evidence="3">Secondary metabolite metabolism; methylglyoxal degradation; (R)-lactate from methylglyoxal: step 2/2.</text>
</comment>
<comment type="similarity">
    <text evidence="4">Belongs to the metallo-beta-lactamase superfamily. Glyoxalase II family.</text>
</comment>
<reference evidence="11 12" key="1">
    <citation type="journal article" date="2018" name="Mol. Biol. Evol.">
        <title>Broad Genomic Sampling Reveals a Smut Pathogenic Ancestry of the Fungal Clade Ustilaginomycotina.</title>
        <authorList>
            <person name="Kijpornyongpan T."/>
            <person name="Mondo S.J."/>
            <person name="Barry K."/>
            <person name="Sandor L."/>
            <person name="Lee J."/>
            <person name="Lipzen A."/>
            <person name="Pangilinan J."/>
            <person name="LaButti K."/>
            <person name="Hainaut M."/>
            <person name="Henrissat B."/>
            <person name="Grigoriev I.V."/>
            <person name="Spatafora J.W."/>
            <person name="Aime M.C."/>
        </authorList>
    </citation>
    <scope>NUCLEOTIDE SEQUENCE [LARGE SCALE GENOMIC DNA]</scope>
    <source>
        <strain evidence="11 12">MCA 4186</strain>
    </source>
</reference>
<dbReference type="UniPathway" id="UPA00619">
    <property type="reaction ID" value="UER00676"/>
</dbReference>
<dbReference type="SMART" id="SM00849">
    <property type="entry name" value="Lactamase_B"/>
    <property type="match status" value="1"/>
</dbReference>
<dbReference type="GO" id="GO:0046872">
    <property type="term" value="F:metal ion binding"/>
    <property type="evidence" value="ECO:0007669"/>
    <property type="project" value="UniProtKB-KW"/>
</dbReference>
<gene>
    <name evidence="11" type="ORF">FA09DRAFT_327888</name>
</gene>
<dbReference type="NCBIfam" id="TIGR03413">
    <property type="entry name" value="GSH_gloB"/>
    <property type="match status" value="1"/>
</dbReference>
<proteinExistence type="inferred from homology"/>
<dbReference type="InterPro" id="IPR017782">
    <property type="entry name" value="Hydroxyacylglutathione_Hdrlase"/>
</dbReference>
<dbReference type="PANTHER" id="PTHR11935:SF94">
    <property type="entry name" value="TENZING NORGAY, ISOFORM C"/>
    <property type="match status" value="1"/>
</dbReference>
<evidence type="ECO:0000256" key="8">
    <source>
        <dbReference type="ARBA" id="ARBA00022833"/>
    </source>
</evidence>
<dbReference type="GO" id="GO:0004416">
    <property type="term" value="F:hydroxyacylglutathione hydrolase activity"/>
    <property type="evidence" value="ECO:0007669"/>
    <property type="project" value="UniProtKB-EC"/>
</dbReference>
<dbReference type="Pfam" id="PF00753">
    <property type="entry name" value="Lactamase_B"/>
    <property type="match status" value="1"/>
</dbReference>